<feature type="transmembrane region" description="Helical" evidence="2">
    <location>
        <begin position="96"/>
        <end position="118"/>
    </location>
</feature>
<evidence type="ECO:0000313" key="5">
    <source>
        <dbReference type="Proteomes" id="UP000583454"/>
    </source>
</evidence>
<dbReference type="Proteomes" id="UP000583454">
    <property type="component" value="Unassembled WGS sequence"/>
</dbReference>
<dbReference type="EMBL" id="JACHOP010000047">
    <property type="protein sequence ID" value="MBB5760376.1"/>
    <property type="molecule type" value="Genomic_DNA"/>
</dbReference>
<protein>
    <submittedName>
        <fullName evidence="4">Undecaprenyl-diphosphatase</fullName>
        <ecNumber evidence="4">3.6.1.27</ecNumber>
    </submittedName>
</protein>
<dbReference type="PANTHER" id="PTHR14969">
    <property type="entry name" value="SPHINGOSINE-1-PHOSPHATE PHOSPHOHYDROLASE"/>
    <property type="match status" value="1"/>
</dbReference>
<feature type="transmembrane region" description="Helical" evidence="2">
    <location>
        <begin position="125"/>
        <end position="146"/>
    </location>
</feature>
<feature type="region of interest" description="Disordered" evidence="1">
    <location>
        <begin position="250"/>
        <end position="276"/>
    </location>
</feature>
<keyword evidence="2" id="KW-1133">Transmembrane helix</keyword>
<accession>A0A840ZRZ1</accession>
<dbReference type="Gene3D" id="1.20.144.10">
    <property type="entry name" value="Phosphatidic acid phosphatase type 2/haloperoxidase"/>
    <property type="match status" value="2"/>
</dbReference>
<sequence>MNRSPSRFPDFARSGGSALWRGSATFWLRLHLNEVGPLVSLLAVSTLGYAFFALATEVGEGSTAALDRKILLSLRNPADLADPLGPAWLEEAMRDITGWGSVVTIVFLTAAAVIYLALAGRRRIAVFVLAAIGGGEAVSTLLKLFYHRPRPDLVPHGMETFTASFPSGHAMMSAIAYLTLATLLARVERRRSVKALLLALGIVMTVCVGISRVYLGVHWPSDVVAGWCVGAAWAALCWFVALQLQRRGEVEDPDPTPASTGQGTAKGSLKGTAPPA</sequence>
<name>A0A840ZRZ1_9HYPH</name>
<feature type="domain" description="Phosphatidic acid phosphatase type 2/haloperoxidase" evidence="3">
    <location>
        <begin position="124"/>
        <end position="238"/>
    </location>
</feature>
<dbReference type="Pfam" id="PF01569">
    <property type="entry name" value="PAP2"/>
    <property type="match status" value="1"/>
</dbReference>
<dbReference type="RefSeq" id="WP_183574279.1">
    <property type="nucleotide sequence ID" value="NZ_JACHOP010000047.1"/>
</dbReference>
<reference evidence="4 5" key="1">
    <citation type="submission" date="2020-08" db="EMBL/GenBank/DDBJ databases">
        <title>Genomic Encyclopedia of Type Strains, Phase IV (KMG-IV): sequencing the most valuable type-strain genomes for metagenomic binning, comparative biology and taxonomic classification.</title>
        <authorList>
            <person name="Goeker M."/>
        </authorList>
    </citation>
    <scope>NUCLEOTIDE SEQUENCE [LARGE SCALE GENOMIC DNA]</scope>
    <source>
        <strain evidence="4 5">DSM 2163</strain>
    </source>
</reference>
<dbReference type="InterPro" id="IPR000326">
    <property type="entry name" value="PAP2/HPO"/>
</dbReference>
<feature type="transmembrane region" description="Helical" evidence="2">
    <location>
        <begin position="196"/>
        <end position="217"/>
    </location>
</feature>
<keyword evidence="2" id="KW-0812">Transmembrane</keyword>
<evidence type="ECO:0000259" key="3">
    <source>
        <dbReference type="SMART" id="SM00014"/>
    </source>
</evidence>
<keyword evidence="5" id="KW-1185">Reference proteome</keyword>
<comment type="caution">
    <text evidence="4">The sequence shown here is derived from an EMBL/GenBank/DDBJ whole genome shotgun (WGS) entry which is preliminary data.</text>
</comment>
<evidence type="ECO:0000256" key="2">
    <source>
        <dbReference type="SAM" id="Phobius"/>
    </source>
</evidence>
<organism evidence="4 5">
    <name type="scientific">Methylorubrum rhodinum</name>
    <dbReference type="NCBI Taxonomy" id="29428"/>
    <lineage>
        <taxon>Bacteria</taxon>
        <taxon>Pseudomonadati</taxon>
        <taxon>Pseudomonadota</taxon>
        <taxon>Alphaproteobacteria</taxon>
        <taxon>Hyphomicrobiales</taxon>
        <taxon>Methylobacteriaceae</taxon>
        <taxon>Methylorubrum</taxon>
    </lineage>
</organism>
<feature type="transmembrane region" description="Helical" evidence="2">
    <location>
        <begin position="166"/>
        <end position="184"/>
    </location>
</feature>
<dbReference type="SMART" id="SM00014">
    <property type="entry name" value="acidPPc"/>
    <property type="match status" value="1"/>
</dbReference>
<dbReference type="CDD" id="cd03392">
    <property type="entry name" value="PAP2_like_2"/>
    <property type="match status" value="1"/>
</dbReference>
<keyword evidence="4" id="KW-0378">Hydrolase</keyword>
<feature type="transmembrane region" description="Helical" evidence="2">
    <location>
        <begin position="35"/>
        <end position="55"/>
    </location>
</feature>
<dbReference type="AlphaFoldDB" id="A0A840ZRZ1"/>
<evidence type="ECO:0000256" key="1">
    <source>
        <dbReference type="SAM" id="MobiDB-lite"/>
    </source>
</evidence>
<dbReference type="SUPFAM" id="SSF48317">
    <property type="entry name" value="Acid phosphatase/Vanadium-dependent haloperoxidase"/>
    <property type="match status" value="1"/>
</dbReference>
<feature type="transmembrane region" description="Helical" evidence="2">
    <location>
        <begin position="223"/>
        <end position="242"/>
    </location>
</feature>
<evidence type="ECO:0000313" key="4">
    <source>
        <dbReference type="EMBL" id="MBB5760376.1"/>
    </source>
</evidence>
<dbReference type="InterPro" id="IPR036938">
    <property type="entry name" value="PAP2/HPO_sf"/>
</dbReference>
<dbReference type="EC" id="3.6.1.27" evidence="4"/>
<gene>
    <name evidence="4" type="ORF">HNR00_005126</name>
</gene>
<keyword evidence="2" id="KW-0472">Membrane</keyword>
<dbReference type="PANTHER" id="PTHR14969:SF13">
    <property type="entry name" value="AT30094P"/>
    <property type="match status" value="1"/>
</dbReference>
<dbReference type="GO" id="GO:0050380">
    <property type="term" value="F:undecaprenyl-diphosphatase activity"/>
    <property type="evidence" value="ECO:0007669"/>
    <property type="project" value="UniProtKB-EC"/>
</dbReference>
<proteinExistence type="predicted"/>